<keyword evidence="1" id="KW-0732">Signal</keyword>
<accession>A0A1H0WGK4</accession>
<feature type="signal peptide" evidence="1">
    <location>
        <begin position="1"/>
        <end position="25"/>
    </location>
</feature>
<dbReference type="Proteomes" id="UP000199691">
    <property type="component" value="Unassembled WGS sequence"/>
</dbReference>
<evidence type="ECO:0000313" key="3">
    <source>
        <dbReference type="Proteomes" id="UP000199691"/>
    </source>
</evidence>
<gene>
    <name evidence="2" type="ORF">SAMN05421507_11963</name>
</gene>
<keyword evidence="3" id="KW-1185">Reference proteome</keyword>
<dbReference type="STRING" id="641025.SAMN05421507_11963"/>
<dbReference type="SUPFAM" id="SSF63829">
    <property type="entry name" value="Calcium-dependent phosphotriesterase"/>
    <property type="match status" value="1"/>
</dbReference>
<dbReference type="EMBL" id="FNIX01000019">
    <property type="protein sequence ID" value="SDP89691.1"/>
    <property type="molecule type" value="Genomic_DNA"/>
</dbReference>
<organism evidence="2 3">
    <name type="scientific">Lentzea jiangxiensis</name>
    <dbReference type="NCBI Taxonomy" id="641025"/>
    <lineage>
        <taxon>Bacteria</taxon>
        <taxon>Bacillati</taxon>
        <taxon>Actinomycetota</taxon>
        <taxon>Actinomycetes</taxon>
        <taxon>Pseudonocardiales</taxon>
        <taxon>Pseudonocardiaceae</taxon>
        <taxon>Lentzea</taxon>
    </lineage>
</organism>
<dbReference type="InterPro" id="IPR015943">
    <property type="entry name" value="WD40/YVTN_repeat-like_dom_sf"/>
</dbReference>
<proteinExistence type="predicted"/>
<dbReference type="Gene3D" id="2.130.10.10">
    <property type="entry name" value="YVTN repeat-like/Quinoprotein amine dehydrogenase"/>
    <property type="match status" value="1"/>
</dbReference>
<protein>
    <recommendedName>
        <fullName evidence="4">Sugar lactone lactonase YvrE</fullName>
    </recommendedName>
</protein>
<evidence type="ECO:0008006" key="4">
    <source>
        <dbReference type="Google" id="ProtNLM"/>
    </source>
</evidence>
<dbReference type="RefSeq" id="WP_090103217.1">
    <property type="nucleotide sequence ID" value="NZ_FNIX01000019.1"/>
</dbReference>
<feature type="chain" id="PRO_5038923441" description="Sugar lactone lactonase YvrE" evidence="1">
    <location>
        <begin position="26"/>
        <end position="304"/>
    </location>
</feature>
<name>A0A1H0WGK4_9PSEU</name>
<dbReference type="AlphaFoldDB" id="A0A1H0WGK4"/>
<dbReference type="OrthoDB" id="504981at2"/>
<evidence type="ECO:0000256" key="1">
    <source>
        <dbReference type="SAM" id="SignalP"/>
    </source>
</evidence>
<evidence type="ECO:0000313" key="2">
    <source>
        <dbReference type="EMBL" id="SDP89691.1"/>
    </source>
</evidence>
<reference evidence="3" key="1">
    <citation type="submission" date="2016-10" db="EMBL/GenBank/DDBJ databases">
        <authorList>
            <person name="Varghese N."/>
            <person name="Submissions S."/>
        </authorList>
    </citation>
    <scope>NUCLEOTIDE SEQUENCE [LARGE SCALE GENOMIC DNA]</scope>
    <source>
        <strain evidence="3">CGMCC 4.6609</strain>
    </source>
</reference>
<sequence>MYRRFGVLLAAVLGVTLVIAAPATADGSGHSRPGSFPTEFSLPDGWQPEGIAISGTTAYFGSRADGSIYAADLRTGRGEVLAKGPGTPSLGLKVDSRKRLWVAGGVGGDARVYDTRSGALLAKFQFATADTFVNDVVLTERSAWFTDSRKAVLYEVPLSLEPHRTLALTGDLVITPGATNLNGIVTGLDGGLIVVQSNTGKLFGVDRRSGKTAEINLNGQTLTNGDGLLREGRQLYVVQNRLNKVARYTLSRDGAALAAERTDARFDVPTTVAAFGKRLYLPNARFTTPPTPETTYTVVAIERP</sequence>